<gene>
    <name evidence="5" type="primary">yehT_6</name>
    <name evidence="5" type="ORF">GALL_212380</name>
</gene>
<dbReference type="InterPro" id="IPR001789">
    <property type="entry name" value="Sig_transdc_resp-reg_receiver"/>
</dbReference>
<dbReference type="Pfam" id="PF04397">
    <property type="entry name" value="LytTR"/>
    <property type="match status" value="1"/>
</dbReference>
<evidence type="ECO:0000313" key="5">
    <source>
        <dbReference type="EMBL" id="OIQ96776.1"/>
    </source>
</evidence>
<feature type="domain" description="Response regulatory" evidence="3">
    <location>
        <begin position="5"/>
        <end position="117"/>
    </location>
</feature>
<dbReference type="InterPro" id="IPR007492">
    <property type="entry name" value="LytTR_DNA-bd_dom"/>
</dbReference>
<dbReference type="Gene3D" id="3.40.50.2300">
    <property type="match status" value="1"/>
</dbReference>
<dbReference type="PROSITE" id="PS50110">
    <property type="entry name" value="RESPONSE_REGULATORY"/>
    <property type="match status" value="1"/>
</dbReference>
<feature type="domain" description="HTH LytTR-type" evidence="4">
    <location>
        <begin position="160"/>
        <end position="257"/>
    </location>
</feature>
<dbReference type="GO" id="GO:0000976">
    <property type="term" value="F:transcription cis-regulatory region binding"/>
    <property type="evidence" value="ECO:0007669"/>
    <property type="project" value="TreeGrafter"/>
</dbReference>
<dbReference type="GO" id="GO:0006355">
    <property type="term" value="P:regulation of DNA-templated transcription"/>
    <property type="evidence" value="ECO:0007669"/>
    <property type="project" value="TreeGrafter"/>
</dbReference>
<evidence type="ECO:0000259" key="3">
    <source>
        <dbReference type="PROSITE" id="PS50110"/>
    </source>
</evidence>
<dbReference type="PROSITE" id="PS50930">
    <property type="entry name" value="HTH_LYTTR"/>
    <property type="match status" value="1"/>
</dbReference>
<dbReference type="InterPro" id="IPR039420">
    <property type="entry name" value="WalR-like"/>
</dbReference>
<feature type="coiled-coil region" evidence="2">
    <location>
        <begin position="106"/>
        <end position="133"/>
    </location>
</feature>
<dbReference type="AlphaFoldDB" id="A0A1J5RKR3"/>
<reference evidence="5" key="1">
    <citation type="submission" date="2016-10" db="EMBL/GenBank/DDBJ databases">
        <title>Sequence of Gallionella enrichment culture.</title>
        <authorList>
            <person name="Poehlein A."/>
            <person name="Muehling M."/>
            <person name="Daniel R."/>
        </authorList>
    </citation>
    <scope>NUCLEOTIDE SEQUENCE</scope>
</reference>
<name>A0A1J5RKR3_9ZZZZ</name>
<dbReference type="Pfam" id="PF00072">
    <property type="entry name" value="Response_reg"/>
    <property type="match status" value="1"/>
</dbReference>
<sequence>MPKVRAILADDERLMRDQLRVRLQEAWPELDLVGEAKNGDEALALVASQRPDLAFLDIRMPGQTGLEVARTIAGCCEIVFVTAYDAHAVEAFERGAIDYLLKPVDAARLALTADRLKRRLAAADNREEALARIEAMISGLTERGANRGRAPHLSWIQAGLGNRLQLYPVEEVIYLQAQDKYTVVVTAGGDSLVRKPIREFAEALDPEIFWQIHRSTIVNSRAIAAFRREGERAEVLLRGRNETLEVSRSYAGRFRQM</sequence>
<dbReference type="Gene3D" id="2.40.50.1020">
    <property type="entry name" value="LytTr DNA-binding domain"/>
    <property type="match status" value="1"/>
</dbReference>
<dbReference type="SUPFAM" id="SSF52172">
    <property type="entry name" value="CheY-like"/>
    <property type="match status" value="1"/>
</dbReference>
<dbReference type="PANTHER" id="PTHR48111">
    <property type="entry name" value="REGULATOR OF RPOS"/>
    <property type="match status" value="1"/>
</dbReference>
<evidence type="ECO:0000256" key="2">
    <source>
        <dbReference type="SAM" id="Coils"/>
    </source>
</evidence>
<dbReference type="InterPro" id="IPR011006">
    <property type="entry name" value="CheY-like_superfamily"/>
</dbReference>
<dbReference type="PANTHER" id="PTHR48111:SF69">
    <property type="entry name" value="RESPONSE REGULATOR RECEIVER"/>
    <property type="match status" value="1"/>
</dbReference>
<evidence type="ECO:0000259" key="4">
    <source>
        <dbReference type="PROSITE" id="PS50930"/>
    </source>
</evidence>
<accession>A0A1J5RKR3</accession>
<organism evidence="5">
    <name type="scientific">mine drainage metagenome</name>
    <dbReference type="NCBI Taxonomy" id="410659"/>
    <lineage>
        <taxon>unclassified sequences</taxon>
        <taxon>metagenomes</taxon>
        <taxon>ecological metagenomes</taxon>
    </lineage>
</organism>
<keyword evidence="1" id="KW-0238">DNA-binding</keyword>
<protein>
    <submittedName>
        <fullName evidence="5">Transcriptional regulatory protein YehT</fullName>
    </submittedName>
</protein>
<dbReference type="SMART" id="SM00850">
    <property type="entry name" value="LytTR"/>
    <property type="match status" value="1"/>
</dbReference>
<comment type="caution">
    <text evidence="5">The sequence shown here is derived from an EMBL/GenBank/DDBJ whole genome shotgun (WGS) entry which is preliminary data.</text>
</comment>
<dbReference type="EMBL" id="MLJW01000143">
    <property type="protein sequence ID" value="OIQ96776.1"/>
    <property type="molecule type" value="Genomic_DNA"/>
</dbReference>
<evidence type="ECO:0000256" key="1">
    <source>
        <dbReference type="ARBA" id="ARBA00023125"/>
    </source>
</evidence>
<dbReference type="GO" id="GO:0032993">
    <property type="term" value="C:protein-DNA complex"/>
    <property type="evidence" value="ECO:0007669"/>
    <property type="project" value="TreeGrafter"/>
</dbReference>
<dbReference type="GO" id="GO:0005829">
    <property type="term" value="C:cytosol"/>
    <property type="evidence" value="ECO:0007669"/>
    <property type="project" value="TreeGrafter"/>
</dbReference>
<dbReference type="SMART" id="SM00448">
    <property type="entry name" value="REC"/>
    <property type="match status" value="1"/>
</dbReference>
<proteinExistence type="predicted"/>
<dbReference type="GO" id="GO:0000156">
    <property type="term" value="F:phosphorelay response regulator activity"/>
    <property type="evidence" value="ECO:0007669"/>
    <property type="project" value="TreeGrafter"/>
</dbReference>
<keyword evidence="2" id="KW-0175">Coiled coil</keyword>